<evidence type="ECO:0000256" key="9">
    <source>
        <dbReference type="PROSITE-ProRule" id="PRU10141"/>
    </source>
</evidence>
<dbReference type="GO" id="GO:0000245">
    <property type="term" value="P:spliceosomal complex assembly"/>
    <property type="evidence" value="ECO:0007669"/>
    <property type="project" value="TreeGrafter"/>
</dbReference>
<dbReference type="InterPro" id="IPR017441">
    <property type="entry name" value="Protein_kinase_ATP_BS"/>
</dbReference>
<dbReference type="PROSITE" id="PS00108">
    <property type="entry name" value="PROTEIN_KINASE_ST"/>
    <property type="match status" value="1"/>
</dbReference>
<evidence type="ECO:0000256" key="7">
    <source>
        <dbReference type="ARBA" id="ARBA00047899"/>
    </source>
</evidence>
<evidence type="ECO:0000256" key="2">
    <source>
        <dbReference type="ARBA" id="ARBA00022527"/>
    </source>
</evidence>
<dbReference type="GO" id="GO:0005737">
    <property type="term" value="C:cytoplasm"/>
    <property type="evidence" value="ECO:0007669"/>
    <property type="project" value="TreeGrafter"/>
</dbReference>
<keyword evidence="5" id="KW-0418">Kinase</keyword>
<accession>A0A9P0DNM9</accession>
<proteinExistence type="predicted"/>
<evidence type="ECO:0000256" key="8">
    <source>
        <dbReference type="ARBA" id="ARBA00048679"/>
    </source>
</evidence>
<dbReference type="Pfam" id="PF00069">
    <property type="entry name" value="Pkinase"/>
    <property type="match status" value="2"/>
</dbReference>
<evidence type="ECO:0000256" key="10">
    <source>
        <dbReference type="SAM" id="Phobius"/>
    </source>
</evidence>
<reference evidence="12" key="1">
    <citation type="submission" date="2022-01" db="EMBL/GenBank/DDBJ databases">
        <authorList>
            <person name="King R."/>
        </authorList>
    </citation>
    <scope>NUCLEOTIDE SEQUENCE</scope>
</reference>
<evidence type="ECO:0000256" key="6">
    <source>
        <dbReference type="ARBA" id="ARBA00022840"/>
    </source>
</evidence>
<feature type="binding site" evidence="9">
    <location>
        <position position="195"/>
    </location>
    <ligand>
        <name>ATP</name>
        <dbReference type="ChEBI" id="CHEBI:30616"/>
    </ligand>
</feature>
<dbReference type="GO" id="GO:0050684">
    <property type="term" value="P:regulation of mRNA processing"/>
    <property type="evidence" value="ECO:0007669"/>
    <property type="project" value="TreeGrafter"/>
</dbReference>
<keyword evidence="13" id="KW-1185">Reference proteome</keyword>
<comment type="catalytic activity">
    <reaction evidence="7">
        <text>L-threonyl-[protein] + ATP = O-phospho-L-threonyl-[protein] + ADP + H(+)</text>
        <dbReference type="Rhea" id="RHEA:46608"/>
        <dbReference type="Rhea" id="RHEA-COMP:11060"/>
        <dbReference type="Rhea" id="RHEA-COMP:11605"/>
        <dbReference type="ChEBI" id="CHEBI:15378"/>
        <dbReference type="ChEBI" id="CHEBI:30013"/>
        <dbReference type="ChEBI" id="CHEBI:30616"/>
        <dbReference type="ChEBI" id="CHEBI:61977"/>
        <dbReference type="ChEBI" id="CHEBI:456216"/>
        <dbReference type="EC" id="2.7.11.1"/>
    </reaction>
</comment>
<evidence type="ECO:0000256" key="3">
    <source>
        <dbReference type="ARBA" id="ARBA00022679"/>
    </source>
</evidence>
<comment type="catalytic activity">
    <reaction evidence="8">
        <text>L-seryl-[protein] + ATP = O-phospho-L-seryl-[protein] + ADP + H(+)</text>
        <dbReference type="Rhea" id="RHEA:17989"/>
        <dbReference type="Rhea" id="RHEA-COMP:9863"/>
        <dbReference type="Rhea" id="RHEA-COMP:11604"/>
        <dbReference type="ChEBI" id="CHEBI:15378"/>
        <dbReference type="ChEBI" id="CHEBI:29999"/>
        <dbReference type="ChEBI" id="CHEBI:30616"/>
        <dbReference type="ChEBI" id="CHEBI:83421"/>
        <dbReference type="ChEBI" id="CHEBI:456216"/>
        <dbReference type="EC" id="2.7.11.1"/>
    </reaction>
</comment>
<dbReference type="EMBL" id="OU896720">
    <property type="protein sequence ID" value="CAH1153408.1"/>
    <property type="molecule type" value="Genomic_DNA"/>
</dbReference>
<evidence type="ECO:0000313" key="13">
    <source>
        <dbReference type="Proteomes" id="UP001153737"/>
    </source>
</evidence>
<evidence type="ECO:0000256" key="4">
    <source>
        <dbReference type="ARBA" id="ARBA00022741"/>
    </source>
</evidence>
<dbReference type="PANTHER" id="PTHR47634">
    <property type="entry name" value="PROTEIN KINASE DOMAIN-CONTAINING PROTEIN-RELATED"/>
    <property type="match status" value="1"/>
</dbReference>
<dbReference type="Gene3D" id="1.10.510.10">
    <property type="entry name" value="Transferase(Phosphotransferase) domain 1"/>
    <property type="match status" value="1"/>
</dbReference>
<evidence type="ECO:0000256" key="5">
    <source>
        <dbReference type="ARBA" id="ARBA00022777"/>
    </source>
</evidence>
<evidence type="ECO:0000313" key="12">
    <source>
        <dbReference type="EMBL" id="CAH1153408.1"/>
    </source>
</evidence>
<feature type="domain" description="Protein kinase" evidence="11">
    <location>
        <begin position="164"/>
        <end position="561"/>
    </location>
</feature>
<dbReference type="GO" id="GO:0005634">
    <property type="term" value="C:nucleus"/>
    <property type="evidence" value="ECO:0007669"/>
    <property type="project" value="TreeGrafter"/>
</dbReference>
<dbReference type="EC" id="2.7.11.1" evidence="1"/>
<keyword evidence="3" id="KW-0808">Transferase</keyword>
<evidence type="ECO:0000256" key="1">
    <source>
        <dbReference type="ARBA" id="ARBA00012513"/>
    </source>
</evidence>
<protein>
    <recommendedName>
        <fullName evidence="1">non-specific serine/threonine protein kinase</fullName>
        <ecNumber evidence="1">2.7.11.1</ecNumber>
    </recommendedName>
</protein>
<keyword evidence="10" id="KW-0472">Membrane</keyword>
<keyword evidence="10" id="KW-1133">Transmembrane helix</keyword>
<dbReference type="PANTHER" id="PTHR47634:SF9">
    <property type="entry name" value="PROTEIN KINASE DOMAIN-CONTAINING PROTEIN-RELATED"/>
    <property type="match status" value="1"/>
</dbReference>
<dbReference type="Gene3D" id="3.30.200.20">
    <property type="entry name" value="Phosphorylase Kinase, domain 1"/>
    <property type="match status" value="1"/>
</dbReference>
<feature type="transmembrane region" description="Helical" evidence="10">
    <location>
        <begin position="52"/>
        <end position="71"/>
    </location>
</feature>
<dbReference type="GO" id="GO:0004674">
    <property type="term" value="F:protein serine/threonine kinase activity"/>
    <property type="evidence" value="ECO:0007669"/>
    <property type="project" value="UniProtKB-KW"/>
</dbReference>
<name>A0A9P0DNM9_PHACE</name>
<keyword evidence="2" id="KW-0723">Serine/threonine-protein kinase</keyword>
<keyword evidence="4 9" id="KW-0547">Nucleotide-binding</keyword>
<dbReference type="OrthoDB" id="2649at2759"/>
<dbReference type="Proteomes" id="UP001153737">
    <property type="component" value="Chromosome 14"/>
</dbReference>
<dbReference type="FunFam" id="1.10.510.10:FF:000275">
    <property type="entry name" value="SRSF protein kinase 2 isoform X3"/>
    <property type="match status" value="1"/>
</dbReference>
<dbReference type="SUPFAM" id="SSF56112">
    <property type="entry name" value="Protein kinase-like (PK-like)"/>
    <property type="match status" value="1"/>
</dbReference>
<keyword evidence="6 9" id="KW-0067">ATP-binding</keyword>
<dbReference type="PROSITE" id="PS00107">
    <property type="entry name" value="PROTEIN_KINASE_ATP"/>
    <property type="match status" value="1"/>
</dbReference>
<dbReference type="InterPro" id="IPR000719">
    <property type="entry name" value="Prot_kinase_dom"/>
</dbReference>
<reference evidence="12" key="2">
    <citation type="submission" date="2022-10" db="EMBL/GenBank/DDBJ databases">
        <authorList>
            <consortium name="ENA_rothamsted_submissions"/>
            <consortium name="culmorum"/>
            <person name="King R."/>
        </authorList>
    </citation>
    <scope>NUCLEOTIDE SEQUENCE</scope>
</reference>
<dbReference type="InterPro" id="IPR011009">
    <property type="entry name" value="Kinase-like_dom_sf"/>
</dbReference>
<dbReference type="PROSITE" id="PS50011">
    <property type="entry name" value="PROTEIN_KINASE_DOM"/>
    <property type="match status" value="1"/>
</dbReference>
<dbReference type="GO" id="GO:0005524">
    <property type="term" value="F:ATP binding"/>
    <property type="evidence" value="ECO:0007669"/>
    <property type="project" value="UniProtKB-UniRule"/>
</dbReference>
<dbReference type="AlphaFoldDB" id="A0A9P0DNM9"/>
<evidence type="ECO:0000259" key="11">
    <source>
        <dbReference type="PROSITE" id="PS50011"/>
    </source>
</evidence>
<organism evidence="12 13">
    <name type="scientific">Phaedon cochleariae</name>
    <name type="common">Mustard beetle</name>
    <dbReference type="NCBI Taxonomy" id="80249"/>
    <lineage>
        <taxon>Eukaryota</taxon>
        <taxon>Metazoa</taxon>
        <taxon>Ecdysozoa</taxon>
        <taxon>Arthropoda</taxon>
        <taxon>Hexapoda</taxon>
        <taxon>Insecta</taxon>
        <taxon>Pterygota</taxon>
        <taxon>Neoptera</taxon>
        <taxon>Endopterygota</taxon>
        <taxon>Coleoptera</taxon>
        <taxon>Polyphaga</taxon>
        <taxon>Cucujiformia</taxon>
        <taxon>Chrysomeloidea</taxon>
        <taxon>Chrysomelidae</taxon>
        <taxon>Chrysomelinae</taxon>
        <taxon>Chrysomelini</taxon>
        <taxon>Phaedon</taxon>
    </lineage>
</organism>
<dbReference type="SMART" id="SM00220">
    <property type="entry name" value="S_TKc"/>
    <property type="match status" value="1"/>
</dbReference>
<dbReference type="InterPro" id="IPR051334">
    <property type="entry name" value="SRPK"/>
</dbReference>
<keyword evidence="10" id="KW-0812">Transmembrane</keyword>
<sequence>MHLSPNLQDTIVFLNKAMDMCFPNESLIFPNDLEFHIDEIVWHRYPLVCHEWLVLLLWSWLWYFFTLTVIIRGKVPRGSEGFCEVSVEKIEKSPSKQRLWRHSGKSQSLFNLMLSPSKDIRLLDLEDIQKIRYIENRESQEDEKDYNSGGYMPINIGDILKGQFKVCRKLGWGHFSTVWLCQNLVDDGPTYVALKICKSAQMFAAVAQDEIKLLNETKLINAGHVGYKHIVQMVDTFRLMSVNGIHTAISMEIMGPSLLHLLIQSDFRGIHLDGVRRIVSQVLKGLTYLHEACRIIHTDIKPENILIKVDENYIRSIIGKTEKFAELGLDMPRSYVASDCWTDQNRELADSDEDILSRFEGQRGQSYPYDKFLGELTDFRKRHTEPRLNAPMWISPNIEIKIADLGNACWEEHHFSSEIQTRQYRALEVILGSGYSFPADIWSVGCMAFEMATGEMLFSPKGDRESSANLDHLCLIWETLDGIPQYITEKGANSRHYFGNGELLGVDKTLLRIWRIEDVLVEKYRWKRVDAIPFAGFLESLIEPDPALRLSASMALQNEWITMNE</sequence>
<gene>
    <name evidence="12" type="ORF">PHAECO_LOCUS4487</name>
</gene>
<dbReference type="InterPro" id="IPR008271">
    <property type="entry name" value="Ser/Thr_kinase_AS"/>
</dbReference>